<sequence>HNNIFYNFYHNINKGSIFFSKLDSILKKSKVEIEESIAELPNLVKNTSKVLESTNLNLEKANLLLEDVSSLLKDSKKNIIDSSSNMSSTLENIKNISNDVADSTKLITENFIEKSTSIKKNVGGFISIIDTVLEVLEIFSAYFRKNKLKKELKAPFFN</sequence>
<dbReference type="STRING" id="76859.RN98_10640"/>
<proteinExistence type="predicted"/>
<reference evidence="1 2" key="1">
    <citation type="submission" date="2011-05" db="EMBL/GenBank/DDBJ databases">
        <authorList>
            <person name="Muzny D."/>
            <person name="Qin X."/>
            <person name="Deng J."/>
            <person name="Jiang H."/>
            <person name="Liu Y."/>
            <person name="Qu J."/>
            <person name="Song X.-Z."/>
            <person name="Zhang L."/>
            <person name="Thornton R."/>
            <person name="Coyle M."/>
            <person name="Francisco L."/>
            <person name="Jackson L."/>
            <person name="Javaid M."/>
            <person name="Korchina V."/>
            <person name="Kovar C."/>
            <person name="Mata R."/>
            <person name="Mathew T."/>
            <person name="Ngo R."/>
            <person name="Nguyen L."/>
            <person name="Nguyen N."/>
            <person name="Okwuonu G."/>
            <person name="Ongeri F."/>
            <person name="Pham C."/>
            <person name="Simmons D."/>
            <person name="Wilczek-Boney K."/>
            <person name="Hale W."/>
            <person name="Jakkamsetti A."/>
            <person name="Pham P."/>
            <person name="Ruth R."/>
            <person name="San Lucas F."/>
            <person name="Warren J."/>
            <person name="Zhang J."/>
            <person name="Zhao Z."/>
            <person name="Zhou C."/>
            <person name="Zhu D."/>
            <person name="Lee S."/>
            <person name="Bess C."/>
            <person name="Blankenburg K."/>
            <person name="Forbes L."/>
            <person name="Fu Q."/>
            <person name="Gubbala S."/>
            <person name="Hirani K."/>
            <person name="Jayaseelan J.C."/>
            <person name="Lara F."/>
            <person name="Munidasa M."/>
            <person name="Palculict T."/>
            <person name="Patil S."/>
            <person name="Pu L.-L."/>
            <person name="Saada N."/>
            <person name="Tang L."/>
            <person name="Weissenberger G."/>
            <person name="Zhu Y."/>
            <person name="Hemphill L."/>
            <person name="Shang Y."/>
            <person name="Youmans B."/>
            <person name="Ayvaz T."/>
            <person name="Ross M."/>
            <person name="Santibanez J."/>
            <person name="Aqrawi P."/>
            <person name="Gross S."/>
            <person name="Joshi V."/>
            <person name="Fowler G."/>
            <person name="Nazareth L."/>
            <person name="Reid J."/>
            <person name="Worley K."/>
            <person name="Petrosino J."/>
            <person name="Highlander S."/>
            <person name="Gibbs R."/>
        </authorList>
    </citation>
    <scope>NUCLEOTIDE SEQUENCE [LARGE SCALE GENOMIC DNA]</scope>
    <source>
        <strain evidence="1 2">ATCC 51191</strain>
    </source>
</reference>
<keyword evidence="2" id="KW-1185">Reference proteome</keyword>
<evidence type="ECO:0000313" key="2">
    <source>
        <dbReference type="Proteomes" id="UP000005392"/>
    </source>
</evidence>
<dbReference type="EMBL" id="AFQD01000312">
    <property type="protein sequence ID" value="EGQ79140.1"/>
    <property type="molecule type" value="Genomic_DNA"/>
</dbReference>
<dbReference type="Proteomes" id="UP000005392">
    <property type="component" value="Unassembled WGS sequence"/>
</dbReference>
<feature type="non-terminal residue" evidence="1">
    <location>
        <position position="1"/>
    </location>
</feature>
<dbReference type="HOGENOM" id="CLU_1664396_0_0_0"/>
<dbReference type="AlphaFoldDB" id="F9EPH1"/>
<evidence type="ECO:0000313" key="1">
    <source>
        <dbReference type="EMBL" id="EGQ79140.1"/>
    </source>
</evidence>
<dbReference type="PATRIC" id="fig|997347.4.peg.1692"/>
<name>F9EPH1_9FUSO</name>
<comment type="caution">
    <text evidence="1">The sequence shown here is derived from an EMBL/GenBank/DDBJ whole genome shotgun (WGS) entry which is preliminary data.</text>
</comment>
<organism evidence="1 2">
    <name type="scientific">Fusobacterium animalis ATCC 51191</name>
    <dbReference type="NCBI Taxonomy" id="997347"/>
    <lineage>
        <taxon>Bacteria</taxon>
        <taxon>Fusobacteriati</taxon>
        <taxon>Fusobacteriota</taxon>
        <taxon>Fusobacteriia</taxon>
        <taxon>Fusobacteriales</taxon>
        <taxon>Fusobacteriaceae</taxon>
        <taxon>Fusobacterium</taxon>
    </lineage>
</organism>
<protein>
    <submittedName>
        <fullName evidence="1">Uncharacterized protein</fullName>
    </submittedName>
</protein>
<accession>F9EPH1</accession>
<gene>
    <name evidence="1" type="ORF">HMPREF9094_1826</name>
</gene>